<keyword evidence="2" id="KW-1185">Reference proteome</keyword>
<dbReference type="RefSeq" id="WP_008045005.1">
    <property type="nucleotide sequence ID" value="NZ_CH724151.1"/>
</dbReference>
<evidence type="ECO:0000313" key="2">
    <source>
        <dbReference type="Proteomes" id="UP000005953"/>
    </source>
</evidence>
<dbReference type="Gene3D" id="3.30.530.20">
    <property type="match status" value="1"/>
</dbReference>
<dbReference type="SUPFAM" id="SSF55961">
    <property type="entry name" value="Bet v1-like"/>
    <property type="match status" value="1"/>
</dbReference>
<dbReference type="AlphaFoldDB" id="A4B9T7"/>
<dbReference type="OrthoDB" id="411301at2"/>
<name>A4B9T7_9GAMM</name>
<accession>A4B9T7</accession>
<evidence type="ECO:0000313" key="1">
    <source>
        <dbReference type="EMBL" id="EAR11388.1"/>
    </source>
</evidence>
<gene>
    <name evidence="1" type="ORF">MED297_20912</name>
</gene>
<evidence type="ECO:0008006" key="3">
    <source>
        <dbReference type="Google" id="ProtNLM"/>
    </source>
</evidence>
<dbReference type="STRING" id="314283.MED297_20912"/>
<protein>
    <recommendedName>
        <fullName evidence="3">SRPBCC family protein</fullName>
    </recommendedName>
</protein>
<dbReference type="CDD" id="cd07812">
    <property type="entry name" value="SRPBCC"/>
    <property type="match status" value="1"/>
</dbReference>
<organism evidence="1 2">
    <name type="scientific">Reinekea blandensis MED297</name>
    <dbReference type="NCBI Taxonomy" id="314283"/>
    <lineage>
        <taxon>Bacteria</taxon>
        <taxon>Pseudomonadati</taxon>
        <taxon>Pseudomonadota</taxon>
        <taxon>Gammaproteobacteria</taxon>
        <taxon>Oceanospirillales</taxon>
        <taxon>Saccharospirillaceae</taxon>
        <taxon>Reinekea</taxon>
    </lineage>
</organism>
<dbReference type="EMBL" id="AAOE01000001">
    <property type="protein sequence ID" value="EAR11388.1"/>
    <property type="molecule type" value="Genomic_DNA"/>
</dbReference>
<sequence>MKYTAAVTVNIPRSEMIELFDDPDRLPSWQPDLIGIEPKAGIPGQQGARMQLRYRVGPQEIDRVQTVLQRNFPYEFRERYDSPELMQQIHHRFSDLDGIKTRWEQDCEVRQLGWLRWFSWLMLGAFRRRTLNTMKRFKLYAESQSNAQK</sequence>
<proteinExistence type="predicted"/>
<reference evidence="1 2" key="1">
    <citation type="submission" date="2006-02" db="EMBL/GenBank/DDBJ databases">
        <authorList>
            <person name="Pinhassi J."/>
            <person name="Pedros-Alio C."/>
            <person name="Ferriera S."/>
            <person name="Johnson J."/>
            <person name="Kravitz S."/>
            <person name="Halpern A."/>
            <person name="Remington K."/>
            <person name="Beeson K."/>
            <person name="Tran B."/>
            <person name="Rogers Y.-H."/>
            <person name="Friedman R."/>
            <person name="Venter J.C."/>
        </authorList>
    </citation>
    <scope>NUCLEOTIDE SEQUENCE [LARGE SCALE GENOMIC DNA]</scope>
    <source>
        <strain evidence="1 2">MED297</strain>
    </source>
</reference>
<dbReference type="Proteomes" id="UP000005953">
    <property type="component" value="Unassembled WGS sequence"/>
</dbReference>
<comment type="caution">
    <text evidence="1">The sequence shown here is derived from an EMBL/GenBank/DDBJ whole genome shotgun (WGS) entry which is preliminary data.</text>
</comment>
<dbReference type="InterPro" id="IPR023393">
    <property type="entry name" value="START-like_dom_sf"/>
</dbReference>
<dbReference type="HOGENOM" id="CLU_146051_0_0_6"/>